<name>A0ABP6QDY1_9ACTN</name>
<dbReference type="Gene3D" id="3.40.430.10">
    <property type="entry name" value="Dihydrofolate Reductase, subunit A"/>
    <property type="match status" value="1"/>
</dbReference>
<dbReference type="PANTHER" id="PTHR38011">
    <property type="entry name" value="DIHYDROFOLATE REDUCTASE FAMILY PROTEIN (AFU_ORTHOLOGUE AFUA_8G06820)"/>
    <property type="match status" value="1"/>
</dbReference>
<keyword evidence="3" id="KW-1185">Reference proteome</keyword>
<dbReference type="PANTHER" id="PTHR38011:SF11">
    <property type="entry name" value="2,5-DIAMINO-6-RIBOSYLAMINO-4(3H)-PYRIMIDINONE 5'-PHOSPHATE REDUCTASE"/>
    <property type="match status" value="1"/>
</dbReference>
<evidence type="ECO:0000313" key="2">
    <source>
        <dbReference type="EMBL" id="GAA3210619.1"/>
    </source>
</evidence>
<evidence type="ECO:0000313" key="3">
    <source>
        <dbReference type="Proteomes" id="UP001501237"/>
    </source>
</evidence>
<proteinExistence type="predicted"/>
<gene>
    <name evidence="2" type="ORF">GCM10010468_28700</name>
</gene>
<comment type="caution">
    <text evidence="2">The sequence shown here is derived from an EMBL/GenBank/DDBJ whole genome shotgun (WGS) entry which is preliminary data.</text>
</comment>
<protein>
    <submittedName>
        <fullName evidence="2">Dihydrofolate reductase family protein</fullName>
    </submittedName>
</protein>
<feature type="domain" description="Bacterial bifunctional deaminase-reductase C-terminal" evidence="1">
    <location>
        <begin position="2"/>
        <end position="174"/>
    </location>
</feature>
<dbReference type="InterPro" id="IPR024072">
    <property type="entry name" value="DHFR-like_dom_sf"/>
</dbReference>
<dbReference type="Proteomes" id="UP001501237">
    <property type="component" value="Unassembled WGS sequence"/>
</dbReference>
<reference evidence="3" key="1">
    <citation type="journal article" date="2019" name="Int. J. Syst. Evol. Microbiol.">
        <title>The Global Catalogue of Microorganisms (GCM) 10K type strain sequencing project: providing services to taxonomists for standard genome sequencing and annotation.</title>
        <authorList>
            <consortium name="The Broad Institute Genomics Platform"/>
            <consortium name="The Broad Institute Genome Sequencing Center for Infectious Disease"/>
            <person name="Wu L."/>
            <person name="Ma J."/>
        </authorList>
    </citation>
    <scope>NUCLEOTIDE SEQUENCE [LARGE SCALE GENOMIC DNA]</scope>
    <source>
        <strain evidence="3">JCM 9377</strain>
    </source>
</reference>
<accession>A0ABP6QDY1</accession>
<dbReference type="SUPFAM" id="SSF53597">
    <property type="entry name" value="Dihydrofolate reductase-like"/>
    <property type="match status" value="1"/>
</dbReference>
<dbReference type="Pfam" id="PF01872">
    <property type="entry name" value="RibD_C"/>
    <property type="match status" value="1"/>
</dbReference>
<evidence type="ECO:0000259" key="1">
    <source>
        <dbReference type="Pfam" id="PF01872"/>
    </source>
</evidence>
<dbReference type="RefSeq" id="WP_344827753.1">
    <property type="nucleotide sequence ID" value="NZ_BAAAUV010000006.1"/>
</dbReference>
<dbReference type="EMBL" id="BAAAUV010000006">
    <property type="protein sequence ID" value="GAA3210619.1"/>
    <property type="molecule type" value="Genomic_DNA"/>
</dbReference>
<dbReference type="InterPro" id="IPR050765">
    <property type="entry name" value="Riboflavin_Biosynth_HTPR"/>
</dbReference>
<organism evidence="2 3">
    <name type="scientific">Actinocorallia longicatena</name>
    <dbReference type="NCBI Taxonomy" id="111803"/>
    <lineage>
        <taxon>Bacteria</taxon>
        <taxon>Bacillati</taxon>
        <taxon>Actinomycetota</taxon>
        <taxon>Actinomycetes</taxon>
        <taxon>Streptosporangiales</taxon>
        <taxon>Thermomonosporaceae</taxon>
        <taxon>Actinocorallia</taxon>
    </lineage>
</organism>
<sequence length="188" mass="20403">MRKIISSFFVSLDGVVEAPHEWHFPWFNDEMGAAVGAAMEQCDTALFGRKTFEEFASYWPAQGPEVEFSSFINGIEKHVVSSTLTTTDWQNSHIIGGGAAAKEIQALKERDGKDISITGSATLVCWLLEQGLVDELRLLIHPVAVGSGAKLFDSATRQIPLKVVSSTTFSTGVLSVTYVPADPEPEAN</sequence>
<dbReference type="InterPro" id="IPR002734">
    <property type="entry name" value="RibDG_C"/>
</dbReference>